<dbReference type="Proteomes" id="UP000095395">
    <property type="component" value="Unassembled WGS sequence"/>
</dbReference>
<dbReference type="RefSeq" id="WP_021922375.1">
    <property type="nucleotide sequence ID" value="NZ_CABJFX010000022.1"/>
</dbReference>
<evidence type="ECO:0000313" key="3">
    <source>
        <dbReference type="EMBL" id="CUN64268.1"/>
    </source>
</evidence>
<dbReference type="OrthoDB" id="9816206at2"/>
<evidence type="ECO:0000313" key="4">
    <source>
        <dbReference type="EMBL" id="RGQ47653.1"/>
    </source>
</evidence>
<dbReference type="Proteomes" id="UP000049828">
    <property type="component" value="Unassembled WGS sequence"/>
</dbReference>
<name>A0A0M6WV59_9FIRM</name>
<dbReference type="EMBL" id="CYYR01000005">
    <property type="protein sequence ID" value="CUN64268.1"/>
    <property type="molecule type" value="Genomic_DNA"/>
</dbReference>
<organism evidence="2 6">
    <name type="scientific">Roseburia inulinivorans</name>
    <dbReference type="NCBI Taxonomy" id="360807"/>
    <lineage>
        <taxon>Bacteria</taxon>
        <taxon>Bacillati</taxon>
        <taxon>Bacillota</taxon>
        <taxon>Clostridia</taxon>
        <taxon>Lachnospirales</taxon>
        <taxon>Lachnospiraceae</taxon>
        <taxon>Roseburia</taxon>
    </lineage>
</organism>
<accession>A0A0M6WV59</accession>
<protein>
    <submittedName>
        <fullName evidence="3 4">ORF6N domain</fullName>
    </submittedName>
</protein>
<evidence type="ECO:0000313" key="5">
    <source>
        <dbReference type="EMBL" id="RHA87054.1"/>
    </source>
</evidence>
<dbReference type="STRING" id="360807.ERS852392_00956"/>
<dbReference type="Proteomes" id="UP000283738">
    <property type="component" value="Unassembled WGS sequence"/>
</dbReference>
<dbReference type="Pfam" id="PF10543">
    <property type="entry name" value="ORF6N"/>
    <property type="match status" value="1"/>
</dbReference>
<evidence type="ECO:0000313" key="7">
    <source>
        <dbReference type="Proteomes" id="UP000095395"/>
    </source>
</evidence>
<reference evidence="6" key="2">
    <citation type="submission" date="2015-05" db="EMBL/GenBank/DDBJ databases">
        <authorList>
            <consortium name="Pathogen Informatics"/>
        </authorList>
    </citation>
    <scope>NUCLEOTIDE SEQUENCE [LARGE SCALE GENOMIC DNA]</scope>
    <source>
        <strain evidence="3 7">2789STDY5608835</strain>
        <strain evidence="6">L1-83</strain>
    </source>
</reference>
<evidence type="ECO:0000313" key="2">
    <source>
        <dbReference type="EMBL" id="CRL40673.1"/>
    </source>
</evidence>
<dbReference type="InterPro" id="IPR018873">
    <property type="entry name" value="KilA-N_DNA-bd_domain"/>
</dbReference>
<dbReference type="Proteomes" id="UP000283492">
    <property type="component" value="Unassembled WGS sequence"/>
</dbReference>
<evidence type="ECO:0000313" key="6">
    <source>
        <dbReference type="Proteomes" id="UP000049828"/>
    </source>
</evidence>
<sequence length="307" mass="35411">MNEITNIVEKPTLLKQDIELSKLIYTIRGKQIMLDCDLAILYGYTVKRLNEQVKNNKNRFPEDFMFQMTREEVNDLRSKFPTANINPKSRYLPHVFTEQGIYMLATVLSGEIAEKQSIFIMRAFREMRHFISSNALLFERINAVELKQLELQKDAEENFTKIFEYISNHEEECQKIFFDGQIFDAFSLLTNIITHAQKEIILIDGYIDIITLNILAKKNIGVNVYTYTLPNTKLSAQDIANFNAQYPTLTVKKTASFHDRFLIIDGKEGYHIGASLKDAGKKCFGINRIEGVEDIKDIITKAQQTGK</sequence>
<dbReference type="EMBL" id="QSFX01000022">
    <property type="protein sequence ID" value="RHA87054.1"/>
    <property type="molecule type" value="Genomic_DNA"/>
</dbReference>
<keyword evidence="6" id="KW-1185">Reference proteome</keyword>
<reference evidence="2" key="1">
    <citation type="submission" date="2015-05" db="EMBL/GenBank/DDBJ databases">
        <authorList>
            <person name="Wang D.B."/>
            <person name="Wang M."/>
        </authorList>
    </citation>
    <scope>NUCLEOTIDE SEQUENCE [LARGE SCALE GENOMIC DNA]</scope>
    <source>
        <strain evidence="2">L1-83</strain>
    </source>
</reference>
<dbReference type="EMBL" id="CVRS01000084">
    <property type="protein sequence ID" value="CRL40673.1"/>
    <property type="molecule type" value="Genomic_DNA"/>
</dbReference>
<feature type="domain" description="KilA-N DNA-binding" evidence="1">
    <location>
        <begin position="23"/>
        <end position="107"/>
    </location>
</feature>
<evidence type="ECO:0000259" key="1">
    <source>
        <dbReference type="Pfam" id="PF10543"/>
    </source>
</evidence>
<dbReference type="AlphaFoldDB" id="A0A0M6WV59"/>
<reference evidence="8 9" key="3">
    <citation type="submission" date="2018-08" db="EMBL/GenBank/DDBJ databases">
        <title>A genome reference for cultivated species of the human gut microbiota.</title>
        <authorList>
            <person name="Zou Y."/>
            <person name="Xue W."/>
            <person name="Luo G."/>
        </authorList>
    </citation>
    <scope>NUCLEOTIDE SEQUENCE [LARGE SCALE GENOMIC DNA]</scope>
    <source>
        <strain evidence="4 9">AF28-15</strain>
        <strain evidence="5 8">AM42-1AC</strain>
    </source>
</reference>
<proteinExistence type="predicted"/>
<evidence type="ECO:0000313" key="9">
    <source>
        <dbReference type="Proteomes" id="UP000283738"/>
    </source>
</evidence>
<dbReference type="EMBL" id="QRTF01000024">
    <property type="protein sequence ID" value="RGQ47653.1"/>
    <property type="molecule type" value="Genomic_DNA"/>
</dbReference>
<gene>
    <name evidence="5" type="ORF">DW914_12020</name>
    <name evidence="4" type="ORF">DWY96_11050</name>
    <name evidence="3" type="ORF">ERS852392_00956</name>
    <name evidence="2" type="ORF">RIL183_27071</name>
</gene>
<evidence type="ECO:0000313" key="8">
    <source>
        <dbReference type="Proteomes" id="UP000283492"/>
    </source>
</evidence>